<dbReference type="InterPro" id="IPR050266">
    <property type="entry name" value="AB_hydrolase_sf"/>
</dbReference>
<gene>
    <name evidence="2" type="ORF">EV186_10325</name>
</gene>
<dbReference type="OrthoDB" id="3371334at2"/>
<dbReference type="InterPro" id="IPR000073">
    <property type="entry name" value="AB_hydrolase_1"/>
</dbReference>
<evidence type="ECO:0000313" key="3">
    <source>
        <dbReference type="Proteomes" id="UP000295444"/>
    </source>
</evidence>
<dbReference type="PANTHER" id="PTHR43798:SF5">
    <property type="entry name" value="MONOACYLGLYCEROL LIPASE ABHD6"/>
    <property type="match status" value="1"/>
</dbReference>
<dbReference type="GO" id="GO:0016020">
    <property type="term" value="C:membrane"/>
    <property type="evidence" value="ECO:0007669"/>
    <property type="project" value="TreeGrafter"/>
</dbReference>
<dbReference type="InterPro" id="IPR029058">
    <property type="entry name" value="AB_hydrolase_fold"/>
</dbReference>
<dbReference type="EMBL" id="SNXZ01000003">
    <property type="protein sequence ID" value="TDP97067.1"/>
    <property type="molecule type" value="Genomic_DNA"/>
</dbReference>
<keyword evidence="3" id="KW-1185">Reference proteome</keyword>
<evidence type="ECO:0000313" key="2">
    <source>
        <dbReference type="EMBL" id="TDP97067.1"/>
    </source>
</evidence>
<evidence type="ECO:0000259" key="1">
    <source>
        <dbReference type="Pfam" id="PF00561"/>
    </source>
</evidence>
<name>A0A4R6SC48_LABRH</name>
<accession>A0A4R6SC48</accession>
<proteinExistence type="predicted"/>
<dbReference type="PRINTS" id="PR00111">
    <property type="entry name" value="ABHYDROLASE"/>
</dbReference>
<dbReference type="GO" id="GO:0046464">
    <property type="term" value="P:acylglycerol catabolic process"/>
    <property type="evidence" value="ECO:0007669"/>
    <property type="project" value="TreeGrafter"/>
</dbReference>
<dbReference type="AlphaFoldDB" id="A0A4R6SC48"/>
<dbReference type="PANTHER" id="PTHR43798">
    <property type="entry name" value="MONOACYLGLYCEROL LIPASE"/>
    <property type="match status" value="1"/>
</dbReference>
<dbReference type="RefSeq" id="WP_133850332.1">
    <property type="nucleotide sequence ID" value="NZ_SNXZ01000003.1"/>
</dbReference>
<dbReference type="GO" id="GO:0047372">
    <property type="term" value="F:monoacylglycerol lipase activity"/>
    <property type="evidence" value="ECO:0007669"/>
    <property type="project" value="TreeGrafter"/>
</dbReference>
<dbReference type="SUPFAM" id="SSF53474">
    <property type="entry name" value="alpha/beta-Hydrolases"/>
    <property type="match status" value="1"/>
</dbReference>
<dbReference type="Pfam" id="PF00561">
    <property type="entry name" value="Abhydrolase_1"/>
    <property type="match status" value="1"/>
</dbReference>
<dbReference type="Gene3D" id="3.40.50.1820">
    <property type="entry name" value="alpha/beta hydrolase"/>
    <property type="match status" value="1"/>
</dbReference>
<dbReference type="Proteomes" id="UP000295444">
    <property type="component" value="Unassembled WGS sequence"/>
</dbReference>
<sequence>MTITTRTATLHGRRVTFRQYDPAAPTTAEPLVLLHGIAGSGDTWLPLLAALDQRGFDRTVYVPDLAGHGGSEPPAGDFSIGGYACAVRDLLALLRPEHGHDRITIGGHSLGGGIAMQFAYQFPDLTGRLVLVDSGGLGTEVAPMIRAAALPGAVPFLAVALNKVTMPLARAVLGLFPKWSTETRELGRHAASLADPDRRFAFVHTVRASIGLRGQRASALDRLYLAEAVPTLIVWGADDPIIPVSHGKRSAELMPGSRLEIVEGAGHFPHAVRPDLVADLLVEFLAATAPATIDQDDVIELLRAQDQ</sequence>
<dbReference type="PRINTS" id="PR00412">
    <property type="entry name" value="EPOXHYDRLASE"/>
</dbReference>
<reference evidence="2 3" key="1">
    <citation type="submission" date="2019-03" db="EMBL/GenBank/DDBJ databases">
        <title>Genomic Encyclopedia of Type Strains, Phase IV (KMG-IV): sequencing the most valuable type-strain genomes for metagenomic binning, comparative biology and taxonomic classification.</title>
        <authorList>
            <person name="Goeker M."/>
        </authorList>
    </citation>
    <scope>NUCLEOTIDE SEQUENCE [LARGE SCALE GENOMIC DNA]</scope>
    <source>
        <strain evidence="2 3">DSM 45361</strain>
    </source>
</reference>
<protein>
    <submittedName>
        <fullName evidence="2">Pimeloyl-ACP methyl ester carboxylesterase</fullName>
    </submittedName>
</protein>
<feature type="domain" description="AB hydrolase-1" evidence="1">
    <location>
        <begin position="30"/>
        <end position="273"/>
    </location>
</feature>
<dbReference type="InterPro" id="IPR000639">
    <property type="entry name" value="Epox_hydrolase-like"/>
</dbReference>
<comment type="caution">
    <text evidence="2">The sequence shown here is derived from an EMBL/GenBank/DDBJ whole genome shotgun (WGS) entry which is preliminary data.</text>
</comment>
<organism evidence="2 3">
    <name type="scientific">Labedaea rhizosphaerae</name>
    <dbReference type="NCBI Taxonomy" id="598644"/>
    <lineage>
        <taxon>Bacteria</taxon>
        <taxon>Bacillati</taxon>
        <taxon>Actinomycetota</taxon>
        <taxon>Actinomycetes</taxon>
        <taxon>Pseudonocardiales</taxon>
        <taxon>Pseudonocardiaceae</taxon>
        <taxon>Labedaea</taxon>
    </lineage>
</organism>